<sequence length="565" mass="63785">MMDIQPIVAFLRRTYLCPEVDPAWVRDCVQALTDAGRQVSIDEVHTQFLYSDLSQSTLLSRSFPPVQTELHEIVLFPRPTILQIHHVSEIGHSAFQIQHTMEQRSEVLSGQTLIRRMDDEEENENEVDIGKVPPYPRSMLKLELSDGRRTVKAMEYRRINGLVLGQTSLGCKLVCQNVKCLRDTLLLTPENTQVIESSVEHLEAIQKEQFLNDLKIRMGKLDNDPNGSIPKRKVKPPPAVRPKPSASASASSSQPANLNPPKISQPKPRVQSPDIIPAAGPSRSRYFPPPPAARSNDVPLFDPPSSPQLVKPIPIRAKGVKRRQSIEEIETSTNAPTPKARRSRAAAKAAATKAHQLYHDIPNDKFTESDDYDDQDEDEFDYDVDVDESFIRQIDEFTAKASASGSGSGFRDSKNNDVYDFDEEEEDEEDFMILDESMIRQIDKVTNSHQNAVKGKGKASPVGRGKQMKRNGKYHDPDEDDNEVTFDDDSFHVDESFLKHLDEMEYDRQRKFSSQNTNPNKSSQSNTSKRLRPDGGSRSKRRRSTSPLEDSLKENVQPEIIEISD</sequence>
<reference evidence="6" key="2">
    <citation type="submission" date="2013-12" db="EMBL/GenBank/DDBJ databases">
        <title>Evolution of pathogenesis and genome organization in the Tremellales.</title>
        <authorList>
            <person name="Cuomo C."/>
            <person name="Litvintseva A."/>
            <person name="Heitman J."/>
            <person name="Chen Y."/>
            <person name="Sun S."/>
            <person name="Springer D."/>
            <person name="Dromer F."/>
            <person name="Young S."/>
            <person name="Zeng Q."/>
            <person name="Chapman S."/>
            <person name="Gujja S."/>
            <person name="Saif S."/>
            <person name="Birren B."/>
        </authorList>
    </citation>
    <scope>NUCLEOTIDE SEQUENCE [LARGE SCALE GENOMIC DNA]</scope>
    <source>
        <strain evidence="6">CBS 10435</strain>
    </source>
</reference>
<dbReference type="GO" id="GO:0000712">
    <property type="term" value="P:resolution of meiotic recombination intermediates"/>
    <property type="evidence" value="ECO:0007669"/>
    <property type="project" value="TreeGrafter"/>
</dbReference>
<dbReference type="Pfam" id="PF08585">
    <property type="entry name" value="RMI1_N_C"/>
    <property type="match status" value="1"/>
</dbReference>
<dbReference type="PANTHER" id="PTHR14790:SF15">
    <property type="entry name" value="RECQ-MEDIATED GENOME INSTABILITY PROTEIN 1"/>
    <property type="match status" value="1"/>
</dbReference>
<accession>A0A1B9IPP8</accession>
<dbReference type="SMART" id="SM01161">
    <property type="entry name" value="DUF1767"/>
    <property type="match status" value="1"/>
</dbReference>
<feature type="compositionally biased region" description="Polar residues" evidence="3">
    <location>
        <begin position="512"/>
        <end position="528"/>
    </location>
</feature>
<protein>
    <recommendedName>
        <fullName evidence="2">RecQ-mediated genome instability protein 1</fullName>
    </recommendedName>
</protein>
<dbReference type="Gene3D" id="2.40.50.770">
    <property type="entry name" value="RecQ-mediated genome instability protein Rmi1, C-terminal domain"/>
    <property type="match status" value="1"/>
</dbReference>
<evidence type="ECO:0000256" key="2">
    <source>
        <dbReference type="ARBA" id="ARBA00018987"/>
    </source>
</evidence>
<dbReference type="PANTHER" id="PTHR14790">
    <property type="entry name" value="RECQ-MEDIATED GENOME INSTABILITY PROTEIN 1 RMI1"/>
    <property type="match status" value="1"/>
</dbReference>
<evidence type="ECO:0000313" key="6">
    <source>
        <dbReference type="Proteomes" id="UP000092583"/>
    </source>
</evidence>
<feature type="compositionally biased region" description="Basic and acidic residues" evidence="3">
    <location>
        <begin position="357"/>
        <end position="368"/>
    </location>
</feature>
<dbReference type="InterPro" id="IPR013894">
    <property type="entry name" value="RMI1_OB"/>
</dbReference>
<feature type="region of interest" description="Disordered" evidence="3">
    <location>
        <begin position="445"/>
        <end position="488"/>
    </location>
</feature>
<organism evidence="5 6">
    <name type="scientific">Kwoniella mangroviensis CBS 10435</name>
    <dbReference type="NCBI Taxonomy" id="1331196"/>
    <lineage>
        <taxon>Eukaryota</taxon>
        <taxon>Fungi</taxon>
        <taxon>Dikarya</taxon>
        <taxon>Basidiomycota</taxon>
        <taxon>Agaricomycotina</taxon>
        <taxon>Tremellomycetes</taxon>
        <taxon>Tremellales</taxon>
        <taxon>Cryptococcaceae</taxon>
        <taxon>Kwoniella</taxon>
    </lineage>
</organism>
<dbReference type="AlphaFoldDB" id="A0A1B9IPP8"/>
<evidence type="ECO:0000256" key="3">
    <source>
        <dbReference type="SAM" id="MobiDB-lite"/>
    </source>
</evidence>
<keyword evidence="6" id="KW-1185">Reference proteome</keyword>
<dbReference type="GO" id="GO:0000724">
    <property type="term" value="P:double-strand break repair via homologous recombination"/>
    <property type="evidence" value="ECO:0007669"/>
    <property type="project" value="TreeGrafter"/>
</dbReference>
<dbReference type="STRING" id="1331196.A0A1B9IPP8"/>
<proteinExistence type="inferred from homology"/>
<dbReference type="GO" id="GO:0016604">
    <property type="term" value="C:nuclear body"/>
    <property type="evidence" value="ECO:0007669"/>
    <property type="project" value="TreeGrafter"/>
</dbReference>
<dbReference type="InterPro" id="IPR042470">
    <property type="entry name" value="RMI1_N_C_sf"/>
</dbReference>
<evidence type="ECO:0000313" key="5">
    <source>
        <dbReference type="EMBL" id="OCF57529.1"/>
    </source>
</evidence>
<feature type="region of interest" description="Disordered" evidence="3">
    <location>
        <begin position="502"/>
        <end position="565"/>
    </location>
</feature>
<dbReference type="GO" id="GO:0031422">
    <property type="term" value="C:RecQ family helicase-topoisomerase III complex"/>
    <property type="evidence" value="ECO:0007669"/>
    <property type="project" value="TreeGrafter"/>
</dbReference>
<evidence type="ECO:0000259" key="4">
    <source>
        <dbReference type="Pfam" id="PF08585"/>
    </source>
</evidence>
<evidence type="ECO:0000256" key="1">
    <source>
        <dbReference type="ARBA" id="ARBA00006395"/>
    </source>
</evidence>
<dbReference type="Proteomes" id="UP000092583">
    <property type="component" value="Unassembled WGS sequence"/>
</dbReference>
<comment type="similarity">
    <text evidence="1">Belongs to the RMI1 family.</text>
</comment>
<dbReference type="OrthoDB" id="341511at2759"/>
<reference evidence="5 6" key="1">
    <citation type="submission" date="2013-07" db="EMBL/GenBank/DDBJ databases">
        <title>The Genome Sequence of Kwoniella mangroviensis CBS10435.</title>
        <authorList>
            <consortium name="The Broad Institute Genome Sequencing Platform"/>
            <person name="Cuomo C."/>
            <person name="Litvintseva A."/>
            <person name="Chen Y."/>
            <person name="Heitman J."/>
            <person name="Sun S."/>
            <person name="Springer D."/>
            <person name="Dromer F."/>
            <person name="Young S.K."/>
            <person name="Zeng Q."/>
            <person name="Gargeya S."/>
            <person name="Fitzgerald M."/>
            <person name="Abouelleil A."/>
            <person name="Alvarado L."/>
            <person name="Berlin A.M."/>
            <person name="Chapman S.B."/>
            <person name="Dewar J."/>
            <person name="Goldberg J."/>
            <person name="Griggs A."/>
            <person name="Gujja S."/>
            <person name="Hansen M."/>
            <person name="Howarth C."/>
            <person name="Imamovic A."/>
            <person name="Larimer J."/>
            <person name="McCowan C."/>
            <person name="Murphy C."/>
            <person name="Pearson M."/>
            <person name="Priest M."/>
            <person name="Roberts A."/>
            <person name="Saif S."/>
            <person name="Shea T."/>
            <person name="Sykes S."/>
            <person name="Wortman J."/>
            <person name="Nusbaum C."/>
            <person name="Birren B."/>
        </authorList>
    </citation>
    <scope>NUCLEOTIDE SEQUENCE [LARGE SCALE GENOMIC DNA]</scope>
    <source>
        <strain evidence="5 6">CBS 10435</strain>
    </source>
</reference>
<gene>
    <name evidence="5" type="ORF">L486_04987</name>
</gene>
<name>A0A1B9IPP8_9TREE</name>
<dbReference type="EMBL" id="KI669463">
    <property type="protein sequence ID" value="OCF57529.1"/>
    <property type="molecule type" value="Genomic_DNA"/>
</dbReference>
<feature type="compositionally biased region" description="Low complexity" evidence="3">
    <location>
        <begin position="242"/>
        <end position="253"/>
    </location>
</feature>
<feature type="region of interest" description="Disordered" evidence="3">
    <location>
        <begin position="218"/>
        <end position="379"/>
    </location>
</feature>
<feature type="domain" description="RecQ mediated genome instability protein 1 OB-fold" evidence="4">
    <location>
        <begin position="72"/>
        <end position="209"/>
    </location>
</feature>
<feature type="compositionally biased region" description="Acidic residues" evidence="3">
    <location>
        <begin position="369"/>
        <end position="379"/>
    </location>
</feature>
<feature type="compositionally biased region" description="Acidic residues" evidence="3">
    <location>
        <begin position="477"/>
        <end position="488"/>
    </location>
</feature>
<feature type="region of interest" description="Disordered" evidence="3">
    <location>
        <begin position="398"/>
        <end position="427"/>
    </location>
</feature>